<accession>A0A4Y9LGS8</accession>
<protein>
    <submittedName>
        <fullName evidence="1">Uncharacterized protein</fullName>
    </submittedName>
</protein>
<dbReference type="OrthoDB" id="8246396at2"/>
<gene>
    <name evidence="1" type="ORF">E4K66_00880</name>
</gene>
<evidence type="ECO:0000313" key="2">
    <source>
        <dbReference type="Proteomes" id="UP000298225"/>
    </source>
</evidence>
<dbReference type="RefSeq" id="WP_135167789.1">
    <property type="nucleotide sequence ID" value="NZ_SPQU01000001.1"/>
</dbReference>
<dbReference type="Proteomes" id="UP000298225">
    <property type="component" value="Unassembled WGS sequence"/>
</dbReference>
<organism evidence="1 2">
    <name type="scientific">Bradyrhizobium frederickii</name>
    <dbReference type="NCBI Taxonomy" id="2560054"/>
    <lineage>
        <taxon>Bacteria</taxon>
        <taxon>Pseudomonadati</taxon>
        <taxon>Pseudomonadota</taxon>
        <taxon>Alphaproteobacteria</taxon>
        <taxon>Hyphomicrobiales</taxon>
        <taxon>Nitrobacteraceae</taxon>
        <taxon>Bradyrhizobium</taxon>
    </lineage>
</organism>
<reference evidence="1 2" key="1">
    <citation type="submission" date="2019-03" db="EMBL/GenBank/DDBJ databases">
        <title>Bradyrhizobium strains diversity isolated from Chamaecrista fasciculata.</title>
        <authorList>
            <person name="Urquiaga M.C.O."/>
            <person name="Hungria M."/>
            <person name="Delamuta J.R.M."/>
        </authorList>
    </citation>
    <scope>NUCLEOTIDE SEQUENCE [LARGE SCALE GENOMIC DNA]</scope>
    <source>
        <strain evidence="1 2">CNPSo 3424</strain>
    </source>
</reference>
<keyword evidence="2" id="KW-1185">Reference proteome</keyword>
<name>A0A4Y9LGS8_9BRAD</name>
<evidence type="ECO:0000313" key="1">
    <source>
        <dbReference type="EMBL" id="TFV42585.1"/>
    </source>
</evidence>
<comment type="caution">
    <text evidence="1">The sequence shown here is derived from an EMBL/GenBank/DDBJ whole genome shotgun (WGS) entry which is preliminary data.</text>
</comment>
<sequence>MPPFVAFAGVLGGLAVVRWAYKTAVKINQELEEMRLSRVAETAHAGDIQTLKRDPVTGAYRPG</sequence>
<dbReference type="AlphaFoldDB" id="A0A4Y9LGS8"/>
<proteinExistence type="predicted"/>
<dbReference type="EMBL" id="SPQU01000001">
    <property type="protein sequence ID" value="TFV42585.1"/>
    <property type="molecule type" value="Genomic_DNA"/>
</dbReference>